<keyword evidence="6 8" id="KW-0711">Selenium</keyword>
<evidence type="ECO:0000256" key="1">
    <source>
        <dbReference type="ARBA" id="ARBA00001933"/>
    </source>
</evidence>
<feature type="domain" description="L-seryl-tRNA selenium transferase N-terminal" evidence="10">
    <location>
        <begin position="7"/>
        <end position="46"/>
    </location>
</feature>
<keyword evidence="4 8" id="KW-0663">Pyridoxal phosphate</keyword>
<dbReference type="InterPro" id="IPR004534">
    <property type="entry name" value="SelA_trans"/>
</dbReference>
<comment type="subcellular location">
    <subcellularLocation>
        <location evidence="8">Cytoplasm</location>
    </subcellularLocation>
</comment>
<dbReference type="UniPathway" id="UPA00906">
    <property type="reaction ID" value="UER00896"/>
</dbReference>
<comment type="similarity">
    <text evidence="7 8">Belongs to the SelA family.</text>
</comment>
<dbReference type="Gene3D" id="3.40.640.10">
    <property type="entry name" value="Type I PLP-dependent aspartate aminotransferase-like (Major domain)"/>
    <property type="match status" value="1"/>
</dbReference>
<reference evidence="11 12" key="1">
    <citation type="submission" date="2016-04" db="EMBL/GenBank/DDBJ databases">
        <title>First whole genome shotgun sequence of the bacterium Enteractinococcus sp. strain UASWS1574.</title>
        <authorList>
            <person name="Crovadore J."/>
            <person name="Chablais R."/>
            <person name="Lefort F."/>
        </authorList>
    </citation>
    <scope>NUCLEOTIDE SEQUENCE [LARGE SCALE GENOMIC DNA]</scope>
    <source>
        <strain evidence="11 12">UASWS1574</strain>
    </source>
</reference>
<dbReference type="GO" id="GO:0004125">
    <property type="term" value="F:L-seryl-tRNA(Sec) selenium transferase activity"/>
    <property type="evidence" value="ECO:0007669"/>
    <property type="project" value="UniProtKB-UniRule"/>
</dbReference>
<comment type="function">
    <text evidence="8">Converts seryl-tRNA(Sec) to selenocysteinyl-tRNA(Sec) required for selenoprotein biosynthesis.</text>
</comment>
<evidence type="ECO:0000256" key="5">
    <source>
        <dbReference type="ARBA" id="ARBA00022917"/>
    </source>
</evidence>
<evidence type="ECO:0000313" key="12">
    <source>
        <dbReference type="Proteomes" id="UP000078292"/>
    </source>
</evidence>
<name>A0A1B7LZW9_9MICC</name>
<dbReference type="Gene3D" id="3.90.1150.180">
    <property type="match status" value="1"/>
</dbReference>
<dbReference type="EMBL" id="LXEY01000017">
    <property type="protein sequence ID" value="OAV61234.1"/>
    <property type="molecule type" value="Genomic_DNA"/>
</dbReference>
<dbReference type="GO" id="GO:0001514">
    <property type="term" value="P:selenocysteine incorporation"/>
    <property type="evidence" value="ECO:0007669"/>
    <property type="project" value="UniProtKB-UniRule"/>
</dbReference>
<dbReference type="HAMAP" id="MF_00423">
    <property type="entry name" value="SelA"/>
    <property type="match status" value="1"/>
</dbReference>
<evidence type="ECO:0000256" key="4">
    <source>
        <dbReference type="ARBA" id="ARBA00022898"/>
    </source>
</evidence>
<comment type="catalytic activity">
    <reaction evidence="8">
        <text>L-seryl-tRNA(Sec) + selenophosphate + H(+) = L-selenocysteinyl-tRNA(Sec) + phosphate</text>
        <dbReference type="Rhea" id="RHEA:22728"/>
        <dbReference type="Rhea" id="RHEA-COMP:9742"/>
        <dbReference type="Rhea" id="RHEA-COMP:9743"/>
        <dbReference type="ChEBI" id="CHEBI:15378"/>
        <dbReference type="ChEBI" id="CHEBI:16144"/>
        <dbReference type="ChEBI" id="CHEBI:43474"/>
        <dbReference type="ChEBI" id="CHEBI:78533"/>
        <dbReference type="ChEBI" id="CHEBI:78573"/>
        <dbReference type="EC" id="2.9.1.1"/>
    </reaction>
</comment>
<dbReference type="PANTHER" id="PTHR32328">
    <property type="entry name" value="L-SERYL-TRNA(SEC) SELENIUM TRANSFERASE"/>
    <property type="match status" value="1"/>
</dbReference>
<dbReference type="Pfam" id="PF03841">
    <property type="entry name" value="SelA"/>
    <property type="match status" value="1"/>
</dbReference>
<dbReference type="SUPFAM" id="SSF53383">
    <property type="entry name" value="PLP-dependent transferases"/>
    <property type="match status" value="1"/>
</dbReference>
<keyword evidence="2 8" id="KW-0963">Cytoplasm</keyword>
<dbReference type="AlphaFoldDB" id="A0A1B7LZW9"/>
<evidence type="ECO:0000313" key="11">
    <source>
        <dbReference type="EMBL" id="OAV61234.1"/>
    </source>
</evidence>
<keyword evidence="5 8" id="KW-0648">Protein biosynthesis</keyword>
<dbReference type="Pfam" id="PF12390">
    <property type="entry name" value="Se-cys_synth_N"/>
    <property type="match status" value="1"/>
</dbReference>
<organism evidence="11 12">
    <name type="scientific">Enteractinococcus helveticum</name>
    <dbReference type="NCBI Taxonomy" id="1837282"/>
    <lineage>
        <taxon>Bacteria</taxon>
        <taxon>Bacillati</taxon>
        <taxon>Actinomycetota</taxon>
        <taxon>Actinomycetes</taxon>
        <taxon>Micrococcales</taxon>
        <taxon>Micrococcaceae</taxon>
    </lineage>
</organism>
<accession>A0A1B7LZW9</accession>
<dbReference type="PANTHER" id="PTHR32328:SF0">
    <property type="entry name" value="L-SERYL-TRNA(SEC) SELENIUM TRANSFERASE"/>
    <property type="match status" value="1"/>
</dbReference>
<evidence type="ECO:0000256" key="3">
    <source>
        <dbReference type="ARBA" id="ARBA00022679"/>
    </source>
</evidence>
<evidence type="ECO:0000256" key="9">
    <source>
        <dbReference type="PIRSR" id="PIRSR618319-50"/>
    </source>
</evidence>
<evidence type="ECO:0000256" key="6">
    <source>
        <dbReference type="ARBA" id="ARBA00023266"/>
    </source>
</evidence>
<sequence>MVAADPRRAIPSTDRLLALPEVQATKTRLAPHVIRRVITEAQNDARHGELAPDDVAPTIINRLSALSPTRLSSVLNATGVIIHTNLGRAPLSDAAREALMTAAGYVDLELDLRDGKRSKRGMWAKAALLSAVPDAEDALVVNNGAAALSLATTVLSVALDMPEMVISRGELVEIGAGFRLPDLMVSTGVELVEVGMTNRTNLDDYRNAITERTGAILKVHPSNYWIGGFNSAVEIKELAQLAHEHNLPLIVDVGSGLVDADDVLTDEPTMSAALRDGADVVIASGDKLLGGPQAGILLGKTEIIQRLAKHPLARAFRADKFTLAALEATLNSPSTPIHDALHADSKSLRERSERVAQELGAEVVAHDGRVGGGGGAGVPLPGWAISLPESYASALRTGSPAILPRVADGRCLVDLRCVPAEQDKILMVRLREVANEVAS</sequence>
<comment type="pathway">
    <text evidence="8">Aminoacyl-tRNA biosynthesis; selenocysteinyl-tRNA(Sec) biosynthesis; selenocysteinyl-tRNA(Sec) from L-seryl-tRNA(Sec) (bacterial route): step 1/1.</text>
</comment>
<dbReference type="RefSeq" id="WP_043057728.1">
    <property type="nucleotide sequence ID" value="NZ_LXEY01000017.1"/>
</dbReference>
<dbReference type="InterPro" id="IPR015421">
    <property type="entry name" value="PyrdxlP-dep_Trfase_major"/>
</dbReference>
<evidence type="ECO:0000259" key="10">
    <source>
        <dbReference type="Pfam" id="PF12390"/>
    </source>
</evidence>
<comment type="cofactor">
    <cofactor evidence="1 8 9">
        <name>pyridoxal 5'-phosphate</name>
        <dbReference type="ChEBI" id="CHEBI:597326"/>
    </cofactor>
</comment>
<comment type="caution">
    <text evidence="11">The sequence shown here is derived from an EMBL/GenBank/DDBJ whole genome shotgun (WGS) entry which is preliminary data.</text>
</comment>
<dbReference type="GO" id="GO:0001717">
    <property type="term" value="P:conversion of seryl-tRNAsec to selenocys-tRNAsec"/>
    <property type="evidence" value="ECO:0007669"/>
    <property type="project" value="UniProtKB-UniRule"/>
</dbReference>
<keyword evidence="12" id="KW-1185">Reference proteome</keyword>
<evidence type="ECO:0000256" key="2">
    <source>
        <dbReference type="ARBA" id="ARBA00022490"/>
    </source>
</evidence>
<dbReference type="EC" id="2.9.1.1" evidence="8"/>
<dbReference type="InterPro" id="IPR025862">
    <property type="entry name" value="SelA_trans_N_dom"/>
</dbReference>
<protein>
    <recommendedName>
        <fullName evidence="8">L-seryl-tRNA(Sec) selenium transferase</fullName>
        <ecNumber evidence="8">2.9.1.1</ecNumber>
    </recommendedName>
    <alternativeName>
        <fullName evidence="8">Selenocysteine synthase</fullName>
        <shortName evidence="8">Sec synthase</shortName>
    </alternativeName>
    <alternativeName>
        <fullName evidence="8">Selenocysteinyl-tRNA(Sec) synthase</fullName>
    </alternativeName>
</protein>
<gene>
    <name evidence="8" type="primary">selA</name>
    <name evidence="11" type="ORF">A6F49_09710</name>
</gene>
<dbReference type="GO" id="GO:0005737">
    <property type="term" value="C:cytoplasm"/>
    <property type="evidence" value="ECO:0007669"/>
    <property type="project" value="UniProtKB-SubCell"/>
</dbReference>
<dbReference type="InterPro" id="IPR015424">
    <property type="entry name" value="PyrdxlP-dep_Trfase"/>
</dbReference>
<evidence type="ECO:0000256" key="7">
    <source>
        <dbReference type="ARBA" id="ARBA00044507"/>
    </source>
</evidence>
<dbReference type="NCBIfam" id="TIGR00474">
    <property type="entry name" value="selA"/>
    <property type="match status" value="1"/>
</dbReference>
<proteinExistence type="inferred from homology"/>
<evidence type="ECO:0000256" key="8">
    <source>
        <dbReference type="HAMAP-Rule" id="MF_00423"/>
    </source>
</evidence>
<dbReference type="InterPro" id="IPR018319">
    <property type="entry name" value="SelA-like"/>
</dbReference>
<dbReference type="OrthoDB" id="9787096at2"/>
<dbReference type="Proteomes" id="UP000078292">
    <property type="component" value="Unassembled WGS sequence"/>
</dbReference>
<feature type="modified residue" description="N6-(pyridoxal phosphate)lysine" evidence="8 9">
    <location>
        <position position="287"/>
    </location>
</feature>
<keyword evidence="3 8" id="KW-0808">Transferase</keyword>
<dbReference type="STRING" id="1837282.A6F49_09710"/>